<proteinExistence type="predicted"/>
<dbReference type="InterPro" id="IPR001296">
    <property type="entry name" value="Glyco_trans_1"/>
</dbReference>
<keyword evidence="1" id="KW-0808">Transferase</keyword>
<dbReference type="PANTHER" id="PTHR45947">
    <property type="entry name" value="SULFOQUINOVOSYL TRANSFERASE SQD2"/>
    <property type="match status" value="1"/>
</dbReference>
<evidence type="ECO:0000259" key="3">
    <source>
        <dbReference type="Pfam" id="PF00534"/>
    </source>
</evidence>
<feature type="domain" description="Glycosyl transferase family 1" evidence="3">
    <location>
        <begin position="84"/>
        <end position="169"/>
    </location>
</feature>
<dbReference type="PANTHER" id="PTHR45947:SF3">
    <property type="entry name" value="SULFOQUINOVOSYL TRANSFERASE SQD2"/>
    <property type="match status" value="1"/>
</dbReference>
<feature type="compositionally biased region" description="Basic and acidic residues" evidence="2">
    <location>
        <begin position="42"/>
        <end position="57"/>
    </location>
</feature>
<accession>A0A937ES99</accession>
<evidence type="ECO:0000256" key="2">
    <source>
        <dbReference type="SAM" id="MobiDB-lite"/>
    </source>
</evidence>
<keyword evidence="5" id="KW-1185">Reference proteome</keyword>
<organism evidence="4 5">
    <name type="scientific">Streptomyces actinomycinicus</name>
    <dbReference type="NCBI Taxonomy" id="1695166"/>
    <lineage>
        <taxon>Bacteria</taxon>
        <taxon>Bacillati</taxon>
        <taxon>Actinomycetota</taxon>
        <taxon>Actinomycetes</taxon>
        <taxon>Kitasatosporales</taxon>
        <taxon>Streptomycetaceae</taxon>
        <taxon>Streptomyces</taxon>
    </lineage>
</organism>
<dbReference type="GO" id="GO:0016757">
    <property type="term" value="F:glycosyltransferase activity"/>
    <property type="evidence" value="ECO:0007669"/>
    <property type="project" value="InterPro"/>
</dbReference>
<dbReference type="Proteomes" id="UP000661858">
    <property type="component" value="Unassembled WGS sequence"/>
</dbReference>
<dbReference type="SUPFAM" id="SSF53756">
    <property type="entry name" value="UDP-Glycosyltransferase/glycogen phosphorylase"/>
    <property type="match status" value="1"/>
</dbReference>
<dbReference type="EMBL" id="JAERRK010000035">
    <property type="protein sequence ID" value="MBL1087540.1"/>
    <property type="molecule type" value="Genomic_DNA"/>
</dbReference>
<evidence type="ECO:0000256" key="1">
    <source>
        <dbReference type="ARBA" id="ARBA00022679"/>
    </source>
</evidence>
<comment type="caution">
    <text evidence="4">The sequence shown here is derived from an EMBL/GenBank/DDBJ whole genome shotgun (WGS) entry which is preliminary data.</text>
</comment>
<dbReference type="Pfam" id="PF00534">
    <property type="entry name" value="Glycos_transf_1"/>
    <property type="match status" value="1"/>
</dbReference>
<gene>
    <name evidence="4" type="ORF">JK359_37340</name>
</gene>
<name>A0A937ES99_9ACTN</name>
<evidence type="ECO:0000313" key="4">
    <source>
        <dbReference type="EMBL" id="MBL1087540.1"/>
    </source>
</evidence>
<dbReference type="InterPro" id="IPR050194">
    <property type="entry name" value="Glycosyltransferase_grp1"/>
</dbReference>
<evidence type="ECO:0000313" key="5">
    <source>
        <dbReference type="Proteomes" id="UP000661858"/>
    </source>
</evidence>
<feature type="region of interest" description="Disordered" evidence="2">
    <location>
        <begin position="1"/>
        <end position="75"/>
    </location>
</feature>
<reference evidence="4" key="1">
    <citation type="submission" date="2021-01" db="EMBL/GenBank/DDBJ databases">
        <title>WGS of actinomycetes isolated from Thailand.</title>
        <authorList>
            <person name="Thawai C."/>
        </authorList>
    </citation>
    <scope>NUCLEOTIDE SEQUENCE</scope>
    <source>
        <strain evidence="4">RCU-197</strain>
    </source>
</reference>
<dbReference type="AlphaFoldDB" id="A0A937ES99"/>
<sequence length="194" mass="21434">MGHPSGRCPCTRSAVRRVRSPVSGTRRSPGRQQIYDHRRRIPRIDRSAAPLDRDRQRTPTGASGTADYRTRPAGSSPFLSVPARAELWRRLPNFDAFVFTTKGLEAFGLVLIEAQAHGLPVVYSDLPGVREILGSAGVPYTPGDPCSLAVALDEMGRDFHRRKALIKAALHNARRYDITATGRQLHDLTLRVTS</sequence>
<dbReference type="Gene3D" id="3.40.50.2000">
    <property type="entry name" value="Glycogen Phosphorylase B"/>
    <property type="match status" value="1"/>
</dbReference>
<protein>
    <submittedName>
        <fullName evidence="4">Glycosyltransferase</fullName>
    </submittedName>
</protein>